<gene>
    <name evidence="1" type="ORF">SAMN06265219_102197</name>
</gene>
<organism evidence="1 2">
    <name type="scientific">Gracilimonas mengyeensis</name>
    <dbReference type="NCBI Taxonomy" id="1302730"/>
    <lineage>
        <taxon>Bacteria</taxon>
        <taxon>Pseudomonadati</taxon>
        <taxon>Balneolota</taxon>
        <taxon>Balneolia</taxon>
        <taxon>Balneolales</taxon>
        <taxon>Balneolaceae</taxon>
        <taxon>Gracilimonas</taxon>
    </lineage>
</organism>
<evidence type="ECO:0000313" key="2">
    <source>
        <dbReference type="Proteomes" id="UP000317557"/>
    </source>
</evidence>
<reference evidence="1 2" key="1">
    <citation type="submission" date="2017-05" db="EMBL/GenBank/DDBJ databases">
        <authorList>
            <person name="Varghese N."/>
            <person name="Submissions S."/>
        </authorList>
    </citation>
    <scope>NUCLEOTIDE SEQUENCE [LARGE SCALE GENOMIC DNA]</scope>
    <source>
        <strain evidence="1 2">DSM 21985</strain>
    </source>
</reference>
<accession>A0A521BCZ6</accession>
<dbReference type="AlphaFoldDB" id="A0A521BCZ6"/>
<keyword evidence="2" id="KW-1185">Reference proteome</keyword>
<protein>
    <submittedName>
        <fullName evidence="1">Uncharacterized protein</fullName>
    </submittedName>
</protein>
<proteinExistence type="predicted"/>
<name>A0A521BCZ6_9BACT</name>
<dbReference type="EMBL" id="FXTP01000002">
    <property type="protein sequence ID" value="SMO44956.1"/>
    <property type="molecule type" value="Genomic_DNA"/>
</dbReference>
<dbReference type="Proteomes" id="UP000317557">
    <property type="component" value="Unassembled WGS sequence"/>
</dbReference>
<evidence type="ECO:0000313" key="1">
    <source>
        <dbReference type="EMBL" id="SMO44956.1"/>
    </source>
</evidence>
<sequence length="88" mass="9912">MHTILQPPPRTNTLRVFCQAKTLHLPPRPIGTGQAREDFTKLEFNLPKSNSTSAASYYPRKSLLEERSNKTVVPVLFVRGVGTKVYQS</sequence>